<dbReference type="AlphaFoldDB" id="A0A2U3E4X2"/>
<name>A0A2U3E4X2_PURLI</name>
<dbReference type="Proteomes" id="UP000245956">
    <property type="component" value="Unassembled WGS sequence"/>
</dbReference>
<feature type="region of interest" description="Disordered" evidence="1">
    <location>
        <begin position="91"/>
        <end position="144"/>
    </location>
</feature>
<evidence type="ECO:0000313" key="2">
    <source>
        <dbReference type="EMBL" id="PWI69565.1"/>
    </source>
</evidence>
<dbReference type="PROSITE" id="PS51257">
    <property type="entry name" value="PROKAR_LIPOPROTEIN"/>
    <property type="match status" value="1"/>
</dbReference>
<feature type="compositionally biased region" description="Basic and acidic residues" evidence="1">
    <location>
        <begin position="96"/>
        <end position="107"/>
    </location>
</feature>
<evidence type="ECO:0000313" key="3">
    <source>
        <dbReference type="Proteomes" id="UP000245956"/>
    </source>
</evidence>
<evidence type="ECO:0000256" key="1">
    <source>
        <dbReference type="SAM" id="MobiDB-lite"/>
    </source>
</evidence>
<reference evidence="2 3" key="1">
    <citation type="journal article" date="2016" name="Front. Microbiol.">
        <title>Genome and transcriptome sequences reveal the specific parasitism of the nematophagous Purpureocillium lilacinum 36-1.</title>
        <authorList>
            <person name="Xie J."/>
            <person name="Li S."/>
            <person name="Mo C."/>
            <person name="Xiao X."/>
            <person name="Peng D."/>
            <person name="Wang G."/>
            <person name="Xiao Y."/>
        </authorList>
    </citation>
    <scope>NUCLEOTIDE SEQUENCE [LARGE SCALE GENOMIC DNA]</scope>
    <source>
        <strain evidence="2 3">36-1</strain>
    </source>
</reference>
<proteinExistence type="predicted"/>
<gene>
    <name evidence="2" type="ORF">PCL_00477</name>
</gene>
<protein>
    <submittedName>
        <fullName evidence="2">Uncharacterized protein</fullName>
    </submittedName>
</protein>
<sequence length="249" mass="26998">MVRTSISTAMHDETNRRYGACLCAVCACAVRASRARQVGGAYAVLLDVARSAGRAVELWGSCVLRERRRHNTTRPDPMAAAVVRWGTQAPFGQRSEPLREGPSETGRRRNTTVAGGGGIGGSGMKKAETGPDRQATSETRQDTTRLARTHARGLARQAQSEWVLLQDNAGAEKRGGRWRGWAACARAASSSMQGVVAVVQASCFRSEAHGEAERERAGGGVVEVVIVRWRWTARRREKTGERGGLAMRR</sequence>
<accession>A0A2U3E4X2</accession>
<feature type="compositionally biased region" description="Gly residues" evidence="1">
    <location>
        <begin position="114"/>
        <end position="123"/>
    </location>
</feature>
<dbReference type="EMBL" id="LCWV01000011">
    <property type="protein sequence ID" value="PWI69565.1"/>
    <property type="molecule type" value="Genomic_DNA"/>
</dbReference>
<comment type="caution">
    <text evidence="2">The sequence shown here is derived from an EMBL/GenBank/DDBJ whole genome shotgun (WGS) entry which is preliminary data.</text>
</comment>
<organism evidence="2 3">
    <name type="scientific">Purpureocillium lilacinum</name>
    <name type="common">Paecilomyces lilacinus</name>
    <dbReference type="NCBI Taxonomy" id="33203"/>
    <lineage>
        <taxon>Eukaryota</taxon>
        <taxon>Fungi</taxon>
        <taxon>Dikarya</taxon>
        <taxon>Ascomycota</taxon>
        <taxon>Pezizomycotina</taxon>
        <taxon>Sordariomycetes</taxon>
        <taxon>Hypocreomycetidae</taxon>
        <taxon>Hypocreales</taxon>
        <taxon>Ophiocordycipitaceae</taxon>
        <taxon>Purpureocillium</taxon>
    </lineage>
</organism>